<dbReference type="EMBL" id="JBBPBM010000040">
    <property type="protein sequence ID" value="KAK8525388.1"/>
    <property type="molecule type" value="Genomic_DNA"/>
</dbReference>
<proteinExistence type="predicted"/>
<accession>A0ABR2D0J0</accession>
<evidence type="ECO:0000313" key="3">
    <source>
        <dbReference type="Proteomes" id="UP001472677"/>
    </source>
</evidence>
<comment type="caution">
    <text evidence="2">The sequence shown here is derived from an EMBL/GenBank/DDBJ whole genome shotgun (WGS) entry which is preliminary data.</text>
</comment>
<organism evidence="2 3">
    <name type="scientific">Hibiscus sabdariffa</name>
    <name type="common">roselle</name>
    <dbReference type="NCBI Taxonomy" id="183260"/>
    <lineage>
        <taxon>Eukaryota</taxon>
        <taxon>Viridiplantae</taxon>
        <taxon>Streptophyta</taxon>
        <taxon>Embryophyta</taxon>
        <taxon>Tracheophyta</taxon>
        <taxon>Spermatophyta</taxon>
        <taxon>Magnoliopsida</taxon>
        <taxon>eudicotyledons</taxon>
        <taxon>Gunneridae</taxon>
        <taxon>Pentapetalae</taxon>
        <taxon>rosids</taxon>
        <taxon>malvids</taxon>
        <taxon>Malvales</taxon>
        <taxon>Malvaceae</taxon>
        <taxon>Malvoideae</taxon>
        <taxon>Hibiscus</taxon>
    </lineage>
</organism>
<name>A0ABR2D0J0_9ROSI</name>
<protein>
    <submittedName>
        <fullName evidence="2">Uncharacterized protein</fullName>
    </submittedName>
</protein>
<evidence type="ECO:0000256" key="1">
    <source>
        <dbReference type="SAM" id="MobiDB-lite"/>
    </source>
</evidence>
<reference evidence="2 3" key="1">
    <citation type="journal article" date="2024" name="G3 (Bethesda)">
        <title>Genome assembly of Hibiscus sabdariffa L. provides insights into metabolisms of medicinal natural products.</title>
        <authorList>
            <person name="Kim T."/>
        </authorList>
    </citation>
    <scope>NUCLEOTIDE SEQUENCE [LARGE SCALE GENOMIC DNA]</scope>
    <source>
        <strain evidence="2">TK-2024</strain>
        <tissue evidence="2">Old leaves</tissue>
    </source>
</reference>
<sequence length="73" mass="7859">MGPGIFLWPSSKPTRYSRTRARSSPANTELSSGSTMGTADLRRLVTFAITCSSTFEALCLCSYSGRVARSCDS</sequence>
<dbReference type="Proteomes" id="UP001472677">
    <property type="component" value="Unassembled WGS sequence"/>
</dbReference>
<feature type="compositionally biased region" description="Polar residues" evidence="1">
    <location>
        <begin position="22"/>
        <end position="35"/>
    </location>
</feature>
<keyword evidence="3" id="KW-1185">Reference proteome</keyword>
<evidence type="ECO:0000313" key="2">
    <source>
        <dbReference type="EMBL" id="KAK8525388.1"/>
    </source>
</evidence>
<feature type="region of interest" description="Disordered" evidence="1">
    <location>
        <begin position="1"/>
        <end position="35"/>
    </location>
</feature>
<gene>
    <name evidence="2" type="ORF">V6N12_014082</name>
</gene>